<dbReference type="PROSITE" id="PS52019">
    <property type="entry name" value="PKS_MFAS_DH"/>
    <property type="match status" value="1"/>
</dbReference>
<feature type="domain" description="PKS/mFAS DH" evidence="10">
    <location>
        <begin position="907"/>
        <end position="1183"/>
    </location>
</feature>
<dbReference type="GO" id="GO:0016491">
    <property type="term" value="F:oxidoreductase activity"/>
    <property type="evidence" value="ECO:0007669"/>
    <property type="project" value="UniProtKB-KW"/>
</dbReference>
<dbReference type="PROSITE" id="PS50075">
    <property type="entry name" value="CARRIER"/>
    <property type="match status" value="1"/>
</dbReference>
<dbReference type="InterPro" id="IPR042104">
    <property type="entry name" value="PKS_dehydratase_sf"/>
</dbReference>
<dbReference type="Pfam" id="PF00698">
    <property type="entry name" value="Acyl_transf_1"/>
    <property type="match status" value="1"/>
</dbReference>
<evidence type="ECO:0000256" key="2">
    <source>
        <dbReference type="ARBA" id="ARBA00022553"/>
    </source>
</evidence>
<dbReference type="InterPro" id="IPR018201">
    <property type="entry name" value="Ketoacyl_synth_AS"/>
</dbReference>
<dbReference type="InterPro" id="IPR020841">
    <property type="entry name" value="PKS_Beta-ketoAc_synthase_dom"/>
</dbReference>
<dbReference type="SMART" id="SM00822">
    <property type="entry name" value="PKS_KR"/>
    <property type="match status" value="1"/>
</dbReference>
<protein>
    <submittedName>
        <fullName evidence="11">Lovastatin diketide synthase LovF</fullName>
    </submittedName>
</protein>
<dbReference type="InterPro" id="IPR049552">
    <property type="entry name" value="PKS_DH_N"/>
</dbReference>
<dbReference type="InterPro" id="IPR032821">
    <property type="entry name" value="PKS_assoc"/>
</dbReference>
<dbReference type="PANTHER" id="PTHR43775:SF46">
    <property type="entry name" value="FUMIGERMIN SYNTHASE"/>
    <property type="match status" value="1"/>
</dbReference>
<dbReference type="InterPro" id="IPR001227">
    <property type="entry name" value="Ac_transferase_dom_sf"/>
</dbReference>
<dbReference type="InterPro" id="IPR057326">
    <property type="entry name" value="KR_dom"/>
</dbReference>
<gene>
    <name evidence="11" type="ORF">MMYC01_209685</name>
</gene>
<keyword evidence="5" id="KW-0560">Oxidoreductase</keyword>
<proteinExistence type="predicted"/>
<feature type="active site" description="Proton donor; for dehydratase activity" evidence="7">
    <location>
        <position position="1102"/>
    </location>
</feature>
<dbReference type="AlphaFoldDB" id="A0A175VSS8"/>
<dbReference type="Gene3D" id="3.40.50.150">
    <property type="entry name" value="Vaccinia Virus protein VP39"/>
    <property type="match status" value="1"/>
</dbReference>
<dbReference type="InterPro" id="IPR013217">
    <property type="entry name" value="Methyltransf_12"/>
</dbReference>
<dbReference type="Gene3D" id="3.10.129.110">
    <property type="entry name" value="Polyketide synthase dehydratase"/>
    <property type="match status" value="1"/>
</dbReference>
<dbReference type="GO" id="GO:0044550">
    <property type="term" value="P:secondary metabolite biosynthetic process"/>
    <property type="evidence" value="ECO:0007669"/>
    <property type="project" value="TreeGrafter"/>
</dbReference>
<dbReference type="InterPro" id="IPR014043">
    <property type="entry name" value="Acyl_transferase_dom"/>
</dbReference>
<dbReference type="SMART" id="SM00826">
    <property type="entry name" value="PKS_DH"/>
    <property type="match status" value="1"/>
</dbReference>
<dbReference type="Gene3D" id="3.30.70.3290">
    <property type="match status" value="1"/>
</dbReference>
<dbReference type="SUPFAM" id="SSF53901">
    <property type="entry name" value="Thiolase-like"/>
    <property type="match status" value="1"/>
</dbReference>
<evidence type="ECO:0000256" key="4">
    <source>
        <dbReference type="ARBA" id="ARBA00022857"/>
    </source>
</evidence>
<evidence type="ECO:0000256" key="7">
    <source>
        <dbReference type="PROSITE-ProRule" id="PRU01363"/>
    </source>
</evidence>
<comment type="caution">
    <text evidence="11">The sequence shown here is derived from an EMBL/GenBank/DDBJ whole genome shotgun (WGS) entry which is preliminary data.</text>
</comment>
<dbReference type="SMART" id="SM00827">
    <property type="entry name" value="PKS_AT"/>
    <property type="match status" value="1"/>
</dbReference>
<dbReference type="GO" id="GO:0004312">
    <property type="term" value="F:fatty acid synthase activity"/>
    <property type="evidence" value="ECO:0007669"/>
    <property type="project" value="TreeGrafter"/>
</dbReference>
<dbReference type="Pfam" id="PF16197">
    <property type="entry name" value="KAsynt_C_assoc"/>
    <property type="match status" value="1"/>
</dbReference>
<dbReference type="Gene3D" id="3.40.47.10">
    <property type="match status" value="1"/>
</dbReference>
<feature type="region of interest" description="C-terminal hotdog fold" evidence="7">
    <location>
        <begin position="1045"/>
        <end position="1183"/>
    </location>
</feature>
<dbReference type="InterPro" id="IPR016035">
    <property type="entry name" value="Acyl_Trfase/lysoPLipase"/>
</dbReference>
<dbReference type="PROSITE" id="PS00012">
    <property type="entry name" value="PHOSPHOPANTETHEINE"/>
    <property type="match status" value="1"/>
</dbReference>
<dbReference type="InterPro" id="IPR006162">
    <property type="entry name" value="Ppantetheine_attach_site"/>
</dbReference>
<dbReference type="SUPFAM" id="SSF52151">
    <property type="entry name" value="FabD/lysophospholipase-like"/>
    <property type="match status" value="1"/>
</dbReference>
<dbReference type="Gene3D" id="3.90.180.10">
    <property type="entry name" value="Medium-chain alcohol dehydrogenases, catalytic domain"/>
    <property type="match status" value="1"/>
</dbReference>
<evidence type="ECO:0000256" key="5">
    <source>
        <dbReference type="ARBA" id="ARBA00023002"/>
    </source>
</evidence>
<dbReference type="CDD" id="cd05195">
    <property type="entry name" value="enoyl_red"/>
    <property type="match status" value="1"/>
</dbReference>
<dbReference type="SUPFAM" id="SSF55048">
    <property type="entry name" value="Probable ACP-binding domain of malonyl-CoA ACP transacylase"/>
    <property type="match status" value="1"/>
</dbReference>
<keyword evidence="12" id="KW-1185">Reference proteome</keyword>
<keyword evidence="2" id="KW-0597">Phosphoprotein</keyword>
<evidence type="ECO:0000259" key="10">
    <source>
        <dbReference type="PROSITE" id="PS52019"/>
    </source>
</evidence>
<keyword evidence="3" id="KW-0808">Transferase</keyword>
<feature type="region of interest" description="N-terminal hotdog fold" evidence="7">
    <location>
        <begin position="907"/>
        <end position="1034"/>
    </location>
</feature>
<dbReference type="Pfam" id="PF00109">
    <property type="entry name" value="ketoacyl-synt"/>
    <property type="match status" value="1"/>
</dbReference>
<dbReference type="Gene3D" id="3.40.50.720">
    <property type="entry name" value="NAD(P)-binding Rossmann-like Domain"/>
    <property type="match status" value="2"/>
</dbReference>
<dbReference type="Gene3D" id="1.10.1200.10">
    <property type="entry name" value="ACP-like"/>
    <property type="match status" value="1"/>
</dbReference>
<dbReference type="PROSITE" id="PS52004">
    <property type="entry name" value="KS3_2"/>
    <property type="match status" value="1"/>
</dbReference>
<dbReference type="InterPro" id="IPR020843">
    <property type="entry name" value="ER"/>
</dbReference>
<dbReference type="InterPro" id="IPR020806">
    <property type="entry name" value="PKS_PP-bd"/>
</dbReference>
<dbReference type="InterPro" id="IPR013968">
    <property type="entry name" value="PKS_KR"/>
</dbReference>
<feature type="active site" description="Proton acceptor; for dehydratase activity" evidence="7">
    <location>
        <position position="939"/>
    </location>
</feature>
<organism evidence="11 12">
    <name type="scientific">Madurella mycetomatis</name>
    <dbReference type="NCBI Taxonomy" id="100816"/>
    <lineage>
        <taxon>Eukaryota</taxon>
        <taxon>Fungi</taxon>
        <taxon>Dikarya</taxon>
        <taxon>Ascomycota</taxon>
        <taxon>Pezizomycotina</taxon>
        <taxon>Sordariomycetes</taxon>
        <taxon>Sordariomycetidae</taxon>
        <taxon>Sordariales</taxon>
        <taxon>Sordariales incertae sedis</taxon>
        <taxon>Madurella</taxon>
    </lineage>
</organism>
<keyword evidence="1" id="KW-0596">Phosphopantetheine</keyword>
<dbReference type="VEuPathDB" id="FungiDB:MMYC01_209685"/>
<dbReference type="EMBL" id="LCTW02000338">
    <property type="protein sequence ID" value="KXX74576.1"/>
    <property type="molecule type" value="Genomic_DNA"/>
</dbReference>
<dbReference type="Pfam" id="PF21089">
    <property type="entry name" value="PKS_DH_N"/>
    <property type="match status" value="1"/>
</dbReference>
<dbReference type="OrthoDB" id="329835at2759"/>
<dbReference type="Pfam" id="PF08242">
    <property type="entry name" value="Methyltransf_12"/>
    <property type="match status" value="1"/>
</dbReference>
<dbReference type="InterPro" id="IPR050091">
    <property type="entry name" value="PKS_NRPS_Biosynth_Enz"/>
</dbReference>
<dbReference type="InterPro" id="IPR009081">
    <property type="entry name" value="PP-bd_ACP"/>
</dbReference>
<dbReference type="SMART" id="SM00823">
    <property type="entry name" value="PKS_PP"/>
    <property type="match status" value="1"/>
</dbReference>
<name>A0A175VSS8_9PEZI</name>
<dbReference type="PANTHER" id="PTHR43775">
    <property type="entry name" value="FATTY ACID SYNTHASE"/>
    <property type="match status" value="1"/>
</dbReference>
<dbReference type="SUPFAM" id="SSF47336">
    <property type="entry name" value="ACP-like"/>
    <property type="match status" value="1"/>
</dbReference>
<evidence type="ECO:0000256" key="3">
    <source>
        <dbReference type="ARBA" id="ARBA00022679"/>
    </source>
</evidence>
<dbReference type="Pfam" id="PF14765">
    <property type="entry name" value="PS-DH"/>
    <property type="match status" value="1"/>
</dbReference>
<dbReference type="InterPro" id="IPR016039">
    <property type="entry name" value="Thiolase-like"/>
</dbReference>
<dbReference type="InterPro" id="IPR011032">
    <property type="entry name" value="GroES-like_sf"/>
</dbReference>
<dbReference type="Pfam" id="PF00550">
    <property type="entry name" value="PP-binding"/>
    <property type="match status" value="1"/>
</dbReference>
<dbReference type="InterPro" id="IPR020807">
    <property type="entry name" value="PKS_DH"/>
</dbReference>
<dbReference type="GO" id="GO:0004315">
    <property type="term" value="F:3-oxoacyl-[acyl-carrier-protein] synthase activity"/>
    <property type="evidence" value="ECO:0007669"/>
    <property type="project" value="InterPro"/>
</dbReference>
<dbReference type="SUPFAM" id="SSF51735">
    <property type="entry name" value="NAD(P)-binding Rossmann-fold domains"/>
    <property type="match status" value="2"/>
</dbReference>
<dbReference type="InterPro" id="IPR029063">
    <property type="entry name" value="SAM-dependent_MTases_sf"/>
</dbReference>
<evidence type="ECO:0000313" key="12">
    <source>
        <dbReference type="Proteomes" id="UP000078237"/>
    </source>
</evidence>
<dbReference type="Proteomes" id="UP000078237">
    <property type="component" value="Unassembled WGS sequence"/>
</dbReference>
<feature type="domain" description="Carrier" evidence="8">
    <location>
        <begin position="2367"/>
        <end position="2445"/>
    </location>
</feature>
<dbReference type="Pfam" id="PF02801">
    <property type="entry name" value="Ketoacyl-synt_C"/>
    <property type="match status" value="1"/>
</dbReference>
<feature type="domain" description="Ketosynthase family 3 (KS3)" evidence="9">
    <location>
        <begin position="14"/>
        <end position="433"/>
    </location>
</feature>
<evidence type="ECO:0000259" key="8">
    <source>
        <dbReference type="PROSITE" id="PS50075"/>
    </source>
</evidence>
<dbReference type="InterPro" id="IPR036736">
    <property type="entry name" value="ACP-like_sf"/>
</dbReference>
<dbReference type="InterPro" id="IPR036291">
    <property type="entry name" value="NAD(P)-bd_dom_sf"/>
</dbReference>
<evidence type="ECO:0000259" key="9">
    <source>
        <dbReference type="PROSITE" id="PS52004"/>
    </source>
</evidence>
<dbReference type="GO" id="GO:0031177">
    <property type="term" value="F:phosphopantetheine binding"/>
    <property type="evidence" value="ECO:0007669"/>
    <property type="project" value="InterPro"/>
</dbReference>
<evidence type="ECO:0000256" key="6">
    <source>
        <dbReference type="ARBA" id="ARBA00023268"/>
    </source>
</evidence>
<dbReference type="InterPro" id="IPR049900">
    <property type="entry name" value="PKS_mFAS_DH"/>
</dbReference>
<accession>A0A175VSS8</accession>
<dbReference type="CDD" id="cd02440">
    <property type="entry name" value="AdoMet_MTases"/>
    <property type="match status" value="1"/>
</dbReference>
<dbReference type="InterPro" id="IPR016036">
    <property type="entry name" value="Malonyl_transacylase_ACP-bd"/>
</dbReference>
<dbReference type="PROSITE" id="PS00606">
    <property type="entry name" value="KS3_1"/>
    <property type="match status" value="1"/>
</dbReference>
<keyword evidence="6" id="KW-0511">Multifunctional enzyme</keyword>
<dbReference type="InterPro" id="IPR014031">
    <property type="entry name" value="Ketoacyl_synth_C"/>
</dbReference>
<dbReference type="InterPro" id="IPR049551">
    <property type="entry name" value="PKS_DH_C"/>
</dbReference>
<dbReference type="SMART" id="SM00825">
    <property type="entry name" value="PKS_KS"/>
    <property type="match status" value="1"/>
</dbReference>
<keyword evidence="4" id="KW-0521">NADP</keyword>
<evidence type="ECO:0000256" key="1">
    <source>
        <dbReference type="ARBA" id="ARBA00022450"/>
    </source>
</evidence>
<dbReference type="CDD" id="cd00833">
    <property type="entry name" value="PKS"/>
    <property type="match status" value="1"/>
</dbReference>
<dbReference type="SUPFAM" id="SSF50129">
    <property type="entry name" value="GroES-like"/>
    <property type="match status" value="1"/>
</dbReference>
<dbReference type="Gene3D" id="3.40.366.10">
    <property type="entry name" value="Malonyl-Coenzyme A Acyl Carrier Protein, domain 2"/>
    <property type="match status" value="1"/>
</dbReference>
<dbReference type="SMART" id="SM00829">
    <property type="entry name" value="PKS_ER"/>
    <property type="match status" value="1"/>
</dbReference>
<dbReference type="InterPro" id="IPR014030">
    <property type="entry name" value="Ketoacyl_synth_N"/>
</dbReference>
<evidence type="ECO:0000313" key="11">
    <source>
        <dbReference type="EMBL" id="KXX74576.1"/>
    </source>
</evidence>
<sequence length="2457" mass="268194">MGVPLTNGSVPGNGRKIAICGIGLRLPGGIRSTDNLWDFLVNGRDACGPVPASRYNAVGFDDSLGDKSAIKTKFGYFLDEDLSCLDVSFFSMSKDELGKCDPQQRQLLEVTKECLEDAAEVDYRGHKVGCYVGTFCEDWLRMSARESQHSTGYVLGGHVDLMLANRVSYEYDFKGPSLVIKTGCSASLIALHEACRALQNGDATSAVVAGTSLITSPAVTAELTAEGLLSPTGSCRTFDAQADGFARAEAITAIYIKPLDDAIRDGNPIRAVICGTGTNSNGRSASLFSPNGEAQEELMRNVYANAGLDPRHTAFVECHGTGTRAGDPIETTAVGRVFGGGNDGVYIGSVKPNIGHSEGAAGLSSLIKCVLALEHKTIPPNIKINRPNPRIPFTKYNLRVPIKPTPFPPDSAARVSINSFGLGGANAHAVLESFSSAQPDRNSHEEINDDQAACPILVVFSANTQGSLEKQIRSHQEFVQHHPELASNVAYTRVVGREILPHRAYAVAQNGQFTVISTPAKVDSRPVVNVVFSGQGAQWPGMGKELIEADPVFRQCIDEMDRVLQTLRHPPSWTIMTELQKSPEASQINKAELAQPLSTALQIALFYKFQALGLRPAAVVGHSSGEIAAAYAAGALSLPQAITLAYYRGYVLAKHTDSTGAMAAIGLSGQDAALYIKSTGAGVTVACENSPKSITISGPSDQVDEILAAVHQDRSDVLTRRLKVDMAYHSPSMISPGREYRRLIEEEGRQSDPPMLTTAFFSSVSGRLVSNSSVLSAPGYWESNLVSPVRFSSAVEELLTHGHDDAIFLEIGPHSTLAGPLRDICAMLSKPCRYISSMGRKKHGTVTTLSAVGEIYKAGVHINLSPLFPPNSKIIAGLPPYPWDHGGSFWYESRLSKVWRTRKYAHHCLLGARVPETPDNQPQWRNVLHLENEPWIADHRVNGDVVFPFAGYVAMAGEAVKQLVDGELSTGYRLRDAVAHAALLVMPSDPVELVTALQRSREEENWFNFSISSFSGSSWVTHCDGQITVSIPFSSAPSIPHTVLPRQVDMHRFYDAMAKVGIAYGPGFRSLTNVTASPGAYNAGGQIVDPDGPFTLHPAAIDAVLQLVIVANAGGLPRNFHQLALPTRIEHLEVHRAVGLIDARASCTNNGHNSVVCATADDCQPVLKMSGLHLTPLAPETDEAVNIHAGAQLKWLPHFDFTDVSRLFSPPELNRDLIGIQEEMALLCMIETADKLEGLVPCQPHFTKFRDWLNKQIDPTQTGRYALLKQDGPAYIRLPRERRLAMLEERYKKLLSYGKASVAIGMKRVYENSQALFTGQKEILDVLTEDNILAEIYNDLSFGYANFVRILSHTKPNLRILEVGAGTGGTTDPILQALADDDGPASYFTYTFSDISAGFFPRARERFAYASNIDFKVLDVSKSPLEQGFEPRSYDLIIAANVIHATPSLSASLSHLHELLKPDGMLVMTELCTITRALNYIYGNFPGWWLGELDGRPDEPYVSAARWDEELQATGFTGIEIAVYDEDEPYRVSTTMLSRKMFAPDPATDRRATVLASHPGEGAPLALITSLRNRGWDVSPCSLGSPLPEDNDIICCLDMEGNFFEDMTPERFALFQGLLRSLKEQNLLWLTKPAQIQCKDPRQAASIGIARTVRSEVSSRFCTLEIDQDEDRFIDLVIDVFKKVRREYDNVDQLAADKEFVVYNGLICVGRYRPFCLTRHLKESKSEGPKTLVEEGYLDDPLPSGSIEVELCAIRLRETGIPFGPGLSTSGIVTRVSTDDVLGRLRPGDHVVVLTPPTNNCAIATRLTLPAGRVSRIPPQAAMSHENTAAMTYPFVTALQVLRYIAHLKPGMSVLVHWSLCGGGDDGVGLAALQVSRAIGAEAFVAVIGDDHYSELLQLVDSLGVPRTRVFPVSSFHNRVMSETGGRGVDVVLDLASTTSNGELELSEVLWRCVTECGILVELGGRLEGANKLGLHRPALANRSYCYVDMPQFISDQPERIQRLLSEFLDMYKTGSFHPSGSTVSLDASKARSTSQSVDSRNIKKAGFIDTLRTRPVLFRPDATYLLVGGAGGLGRCLATWLVERGARNITLFSRSAGVSEKSKGLIRELQCMGCSVVAVAGDVSSMTDVRLAVNASDRPIAGIFQLAMVLEDNNLLNMTWEGWMAATKPKVNGTWNLHHALDGQPLDFFWMASSLFSAIEHPGQGNYGAANTFMEAFCQYRRSLGMPASVLNICAIDGVGFVAENPRERRKVKSQGVYFLGEREFLDFVQLGVQRSKTADVHDTATPTNFSWIAWSNPGQVLMGLRSNMQLNDPANRTNWRRDRRMGFYHNERANSTTSAPGLDPLRSFLSLLEDGSNEEDLLADPSVAQMLAVEAGRKIYDLMMKPGEPVDISVSLAEIGLDSLVATELRRWLQQAVGLSFNVLEIMRLESVSQLGAMIASKLREDRMAGFRNKV</sequence>
<reference evidence="11 12" key="1">
    <citation type="journal article" date="2016" name="Genome Announc.">
        <title>Genome Sequence of Madurella mycetomatis mm55, Isolated from a Human Mycetoma Case in Sudan.</title>
        <authorList>
            <person name="Smit S."/>
            <person name="Derks M.F."/>
            <person name="Bervoets S."/>
            <person name="Fahal A."/>
            <person name="van Leeuwen W."/>
            <person name="van Belkum A."/>
            <person name="van de Sande W.W."/>
        </authorList>
    </citation>
    <scope>NUCLEOTIDE SEQUENCE [LARGE SCALE GENOMIC DNA]</scope>
    <source>
        <strain evidence="12">mm55</strain>
    </source>
</reference>
<dbReference type="STRING" id="100816.A0A175VSS8"/>
<dbReference type="Pfam" id="PF08659">
    <property type="entry name" value="KR"/>
    <property type="match status" value="1"/>
</dbReference>
<dbReference type="SUPFAM" id="SSF53335">
    <property type="entry name" value="S-adenosyl-L-methionine-dependent methyltransferases"/>
    <property type="match status" value="1"/>
</dbReference>
<dbReference type="GO" id="GO:0006633">
    <property type="term" value="P:fatty acid biosynthetic process"/>
    <property type="evidence" value="ECO:0007669"/>
    <property type="project" value="InterPro"/>
</dbReference>